<evidence type="ECO:0000313" key="1">
    <source>
        <dbReference type="EMBL" id="KAB7499111.1"/>
    </source>
</evidence>
<dbReference type="AlphaFoldDB" id="A0A5N5SY23"/>
<gene>
    <name evidence="1" type="ORF">Anas_08063</name>
</gene>
<accession>A0A5N5SY23</accession>
<name>A0A5N5SY23_9CRUS</name>
<evidence type="ECO:0000313" key="2">
    <source>
        <dbReference type="Proteomes" id="UP000326759"/>
    </source>
</evidence>
<dbReference type="InterPro" id="IPR036465">
    <property type="entry name" value="vWFA_dom_sf"/>
</dbReference>
<organism evidence="1 2">
    <name type="scientific">Armadillidium nasatum</name>
    <dbReference type="NCBI Taxonomy" id="96803"/>
    <lineage>
        <taxon>Eukaryota</taxon>
        <taxon>Metazoa</taxon>
        <taxon>Ecdysozoa</taxon>
        <taxon>Arthropoda</taxon>
        <taxon>Crustacea</taxon>
        <taxon>Multicrustacea</taxon>
        <taxon>Malacostraca</taxon>
        <taxon>Eumalacostraca</taxon>
        <taxon>Peracarida</taxon>
        <taxon>Isopoda</taxon>
        <taxon>Oniscidea</taxon>
        <taxon>Crinocheta</taxon>
        <taxon>Armadillidiidae</taxon>
        <taxon>Armadillidium</taxon>
    </lineage>
</organism>
<dbReference type="EMBL" id="SEYY01018680">
    <property type="protein sequence ID" value="KAB7499111.1"/>
    <property type="molecule type" value="Genomic_DNA"/>
</dbReference>
<dbReference type="SUPFAM" id="SSF53300">
    <property type="entry name" value="vWA-like"/>
    <property type="match status" value="1"/>
</dbReference>
<reference evidence="1 2" key="1">
    <citation type="journal article" date="2019" name="PLoS Biol.">
        <title>Sex chromosomes control vertical transmission of feminizing Wolbachia symbionts in an isopod.</title>
        <authorList>
            <person name="Becking T."/>
            <person name="Chebbi M.A."/>
            <person name="Giraud I."/>
            <person name="Moumen B."/>
            <person name="Laverre T."/>
            <person name="Caubet Y."/>
            <person name="Peccoud J."/>
            <person name="Gilbert C."/>
            <person name="Cordaux R."/>
        </authorList>
    </citation>
    <scope>NUCLEOTIDE SEQUENCE [LARGE SCALE GENOMIC DNA]</scope>
    <source>
        <strain evidence="1">ANa2</strain>
        <tissue evidence="1">Whole body excluding digestive tract and cuticle</tissue>
    </source>
</reference>
<protein>
    <recommendedName>
        <fullName evidence="3">VWFA domain-containing protein</fullName>
    </recommendedName>
</protein>
<dbReference type="OrthoDB" id="6371112at2759"/>
<comment type="caution">
    <text evidence="1">The sequence shown here is derived from an EMBL/GenBank/DDBJ whole genome shotgun (WGS) entry which is preliminary data.</text>
</comment>
<dbReference type="CDD" id="cd00198">
    <property type="entry name" value="vWFA"/>
    <property type="match status" value="1"/>
</dbReference>
<dbReference type="Proteomes" id="UP000326759">
    <property type="component" value="Unassembled WGS sequence"/>
</dbReference>
<evidence type="ECO:0008006" key="3">
    <source>
        <dbReference type="Google" id="ProtNLM"/>
    </source>
</evidence>
<dbReference type="GO" id="GO:0032991">
    <property type="term" value="C:protein-containing complex"/>
    <property type="evidence" value="ECO:0007669"/>
    <property type="project" value="UniProtKB-ARBA"/>
</dbReference>
<proteinExistence type="predicted"/>
<keyword evidence="2" id="KW-1185">Reference proteome</keyword>
<sequence>MSATKVNIYKLYIGDEIHSVLETPSQIPISENALSKQSSSTLNLAMIDVSGSMCMYWNPLMKYWNEFLAPLMPDIETTKIFVFGTDVYFKRNGTELKEDDFLSESTNLTDAIATINSEVHASKHDFIRLFLLTDGDHNATEVEPSVEIEKLSIPSGKTVEVYLFGFGCGFPVEYSITIRSALHNGNSNVPSLFWAKCEEQDVSPDILQEIESIADIVKKGCVKIKIDPPGKLAPGFPNTNISHLGEFVYFSSPPDSLTLSMSTEDDIAINVQLEEKDADLRFLLDKVFRQWNSIIIQHHRQKKQIPNIPFEVMESIYKHLMEKLYQELNLRIEDKSSIRYRLAKKDVKYLETEYATLMNQSKTIIGLEGKYSSEIELAENILKTTVKSKHDVKNLKMKGHGFEDFENDMKAFKEILEKKKQDIMNIPEPSPDECCRVTMGSMIKDLQDSFLEELLKEDKFTFMKTFTVTGIPIFAPVKSFSQINPWTLCIENILRSPYTIVSQSTLELSAEFNSSSSTSEDKEIYLQEGDEDSKFNAIVPVFTPETAEILKPLVRTNIFAMLSTFCVLKNPHIIDYNAHMAGLGCTWIKLISGHDKKNRPGYVNELLQLIYATAKLYLDRAGFAKYFEVLISDPKEALMTESTKTYMDEKTLKCESLIKPMFLLYLNHNKIEFSSFEAVIPLLILEFVGRILTKYQTDHNSSCLYSTIFVPELSTEKMREEYFEKKCEETSSHIVESFYQQKGNFIDTFFTVEDLLDSLKEFCRKYFKTVADSIYTIRVNANLIMKLKNATSAGNIRLNAIREFLIELDLSDTLIESYFEEKIIFVYALHCLKTKSSSKDRLTNPLPSYEEAHESVKRMINKENKNYFESKCLKAVLSIAEKKWREDYFRIHSNEVVEPMTKEQILFSAQGKGVQVNEQNFDQIFRYNMKSKLLRNACMLKNCPFYLIPNRSFNQHISVEREKEFPHQLHKISHEVAAQDGTSNDVISHILKEGYQSQNGLKVPQVPSQEYLSSIDYKIGHLINHNALDM</sequence>